<dbReference type="GO" id="GO:0002935">
    <property type="term" value="F:tRNA (adenine(37)-C2)-methyltransferase activity"/>
    <property type="evidence" value="ECO:0007669"/>
    <property type="project" value="UniProtKB-UniRule"/>
</dbReference>
<feature type="binding site" evidence="14">
    <location>
        <position position="121"/>
    </location>
    <ligand>
        <name>[4Fe-4S] cluster</name>
        <dbReference type="ChEBI" id="CHEBI:49883"/>
        <note>4Fe-4S-S-AdoMet</note>
    </ligand>
</feature>
<keyword evidence="6 14" id="KW-0489">Methyltransferase</keyword>
<evidence type="ECO:0000256" key="1">
    <source>
        <dbReference type="ARBA" id="ARBA00004496"/>
    </source>
</evidence>
<evidence type="ECO:0000256" key="4">
    <source>
        <dbReference type="ARBA" id="ARBA00022490"/>
    </source>
</evidence>
<feature type="active site" description="Proton acceptor" evidence="14">
    <location>
        <position position="97"/>
    </location>
</feature>
<reference evidence="16 17" key="1">
    <citation type="submission" date="2017-08" db="EMBL/GenBank/DDBJ databases">
        <title>Fine stratification of microbial communities through a metagenomic profile of the photic zone.</title>
        <authorList>
            <person name="Haro-Moreno J.M."/>
            <person name="Lopez-Perez M."/>
            <person name="De La Torre J."/>
            <person name="Picazo A."/>
            <person name="Camacho A."/>
            <person name="Rodriguez-Valera F."/>
        </authorList>
    </citation>
    <scope>NUCLEOTIDE SEQUENCE [LARGE SCALE GENOMIC DNA]</scope>
    <source>
        <strain evidence="16">MED-G24</strain>
    </source>
</reference>
<dbReference type="PIRSF" id="PIRSF006004">
    <property type="entry name" value="CHP00048"/>
    <property type="match status" value="1"/>
</dbReference>
<comment type="subcellular location">
    <subcellularLocation>
        <location evidence="1 14">Cytoplasm</location>
    </subcellularLocation>
</comment>
<dbReference type="CDD" id="cd01335">
    <property type="entry name" value="Radical_SAM"/>
    <property type="match status" value="1"/>
</dbReference>
<dbReference type="Proteomes" id="UP000219327">
    <property type="component" value="Unassembled WGS sequence"/>
</dbReference>
<sequence length="372" mass="41446">MTNSTNDLVNFLGMDRAQLTTLFAELGEKPYRAEQMMKWMHHRQVSDFDDMTDMSKKLRSRLSELGRVHEAPVAESFESVDGTRKWLVRAASGSLVETVFIPENNRGTLCVSSQVGCALDCSFCSTGKQGFNSNLTSGEIVGQVRMANRLLADVYPDRAHAVTNVVMMGMGEPLLNFDNVVAAVDIMMDDLGYGISKRKVTISTAGVVPGIEKLIETTDCSLALSLHAPNDALRNELVPINRRYNIESLLDAARRYTRNLGEKRTVTVEYTVIDKVNDQPEHAVELAELLRSLPCKINLIPFNPFPGSGYRRPSSMNIRRFQDRLVRAGHSVTVRTTRGEDIEAACGQLKGKIADKTRRQEQYRMIASEAQA</sequence>
<dbReference type="GO" id="GO:0051539">
    <property type="term" value="F:4 iron, 4 sulfur cluster binding"/>
    <property type="evidence" value="ECO:0007669"/>
    <property type="project" value="UniProtKB-UniRule"/>
</dbReference>
<evidence type="ECO:0000313" key="17">
    <source>
        <dbReference type="Proteomes" id="UP000219327"/>
    </source>
</evidence>
<feature type="binding site" evidence="14">
    <location>
        <position position="117"/>
    </location>
    <ligand>
        <name>[4Fe-4S] cluster</name>
        <dbReference type="ChEBI" id="CHEBI:49883"/>
        <note>4Fe-4S-S-AdoMet</note>
    </ligand>
</feature>
<feature type="active site" description="S-methylcysteine intermediate" evidence="14">
    <location>
        <position position="346"/>
    </location>
</feature>
<feature type="binding site" evidence="14">
    <location>
        <position position="303"/>
    </location>
    <ligand>
        <name>S-adenosyl-L-methionine</name>
        <dbReference type="ChEBI" id="CHEBI:59789"/>
    </ligand>
</feature>
<dbReference type="GO" id="GO:0019843">
    <property type="term" value="F:rRNA binding"/>
    <property type="evidence" value="ECO:0007669"/>
    <property type="project" value="UniProtKB-UniRule"/>
</dbReference>
<comment type="similarity">
    <text evidence="2 14">Belongs to the radical SAM superfamily. RlmN family.</text>
</comment>
<dbReference type="AlphaFoldDB" id="A0A2A5WSV6"/>
<feature type="binding site" evidence="14">
    <location>
        <position position="124"/>
    </location>
    <ligand>
        <name>[4Fe-4S] cluster</name>
        <dbReference type="ChEBI" id="CHEBI:49883"/>
        <note>4Fe-4S-S-AdoMet</note>
    </ligand>
</feature>
<evidence type="ECO:0000256" key="12">
    <source>
        <dbReference type="ARBA" id="ARBA00023014"/>
    </source>
</evidence>
<dbReference type="Gene3D" id="3.20.20.70">
    <property type="entry name" value="Aldolase class I"/>
    <property type="match status" value="1"/>
</dbReference>
<dbReference type="HAMAP" id="MF_01849">
    <property type="entry name" value="RNA_methyltr_RlmN"/>
    <property type="match status" value="1"/>
</dbReference>
<proteinExistence type="inferred from homology"/>
<feature type="binding site" evidence="14">
    <location>
        <position position="203"/>
    </location>
    <ligand>
        <name>S-adenosyl-L-methionine</name>
        <dbReference type="ChEBI" id="CHEBI:59789"/>
    </ligand>
</feature>
<dbReference type="InterPro" id="IPR027492">
    <property type="entry name" value="RNA_MTrfase_RlmN"/>
</dbReference>
<keyword evidence="3 14" id="KW-0004">4Fe-4S</keyword>
<dbReference type="GO" id="GO:0000049">
    <property type="term" value="F:tRNA binding"/>
    <property type="evidence" value="ECO:0007669"/>
    <property type="project" value="UniProtKB-UniRule"/>
</dbReference>
<dbReference type="GO" id="GO:0046872">
    <property type="term" value="F:metal ion binding"/>
    <property type="evidence" value="ECO:0007669"/>
    <property type="project" value="UniProtKB-KW"/>
</dbReference>
<comment type="caution">
    <text evidence="16">The sequence shown here is derived from an EMBL/GenBank/DDBJ whole genome shotgun (WGS) entry which is preliminary data.</text>
</comment>
<dbReference type="SUPFAM" id="SSF102114">
    <property type="entry name" value="Radical SAM enzymes"/>
    <property type="match status" value="1"/>
</dbReference>
<keyword evidence="12 14" id="KW-0411">Iron-sulfur</keyword>
<dbReference type="GO" id="GO:0030488">
    <property type="term" value="P:tRNA methylation"/>
    <property type="evidence" value="ECO:0007669"/>
    <property type="project" value="UniProtKB-UniRule"/>
</dbReference>
<evidence type="ECO:0000256" key="14">
    <source>
        <dbReference type="HAMAP-Rule" id="MF_01849"/>
    </source>
</evidence>
<dbReference type="SFLD" id="SFLDS00029">
    <property type="entry name" value="Radical_SAM"/>
    <property type="match status" value="1"/>
</dbReference>
<evidence type="ECO:0000259" key="15">
    <source>
        <dbReference type="PROSITE" id="PS51918"/>
    </source>
</evidence>
<keyword evidence="9 14" id="KW-0819">tRNA processing</keyword>
<dbReference type="GO" id="GO:0070475">
    <property type="term" value="P:rRNA base methylation"/>
    <property type="evidence" value="ECO:0007669"/>
    <property type="project" value="UniProtKB-UniRule"/>
</dbReference>
<feature type="binding site" evidence="14">
    <location>
        <begin position="171"/>
        <end position="172"/>
    </location>
    <ligand>
        <name>S-adenosyl-L-methionine</name>
        <dbReference type="ChEBI" id="CHEBI:59789"/>
    </ligand>
</feature>
<keyword evidence="5 14" id="KW-0698">rRNA processing</keyword>
<comment type="catalytic activity">
    <reaction evidence="14">
        <text>adenosine(37) in tRNA + 2 reduced [2Fe-2S]-[ferredoxin] + 2 S-adenosyl-L-methionine = 2-methyladenosine(37) in tRNA + 5'-deoxyadenosine + L-methionine + 2 oxidized [2Fe-2S]-[ferredoxin] + S-adenosyl-L-homocysteine</text>
        <dbReference type="Rhea" id="RHEA:43332"/>
        <dbReference type="Rhea" id="RHEA-COMP:10000"/>
        <dbReference type="Rhea" id="RHEA-COMP:10001"/>
        <dbReference type="Rhea" id="RHEA-COMP:10162"/>
        <dbReference type="Rhea" id="RHEA-COMP:10485"/>
        <dbReference type="ChEBI" id="CHEBI:17319"/>
        <dbReference type="ChEBI" id="CHEBI:33737"/>
        <dbReference type="ChEBI" id="CHEBI:33738"/>
        <dbReference type="ChEBI" id="CHEBI:57844"/>
        <dbReference type="ChEBI" id="CHEBI:57856"/>
        <dbReference type="ChEBI" id="CHEBI:59789"/>
        <dbReference type="ChEBI" id="CHEBI:74411"/>
        <dbReference type="ChEBI" id="CHEBI:74497"/>
        <dbReference type="EC" id="2.1.1.192"/>
    </reaction>
</comment>
<dbReference type="InterPro" id="IPR004383">
    <property type="entry name" value="rRNA_lsu_MTrfase_RlmN/Cfr"/>
</dbReference>
<evidence type="ECO:0000313" key="16">
    <source>
        <dbReference type="EMBL" id="PDH39206.1"/>
    </source>
</evidence>
<comment type="miscellaneous">
    <text evidence="14">Reaction proceeds by a ping-pong mechanism involving intermediate methylation of a conserved cysteine residue.</text>
</comment>
<keyword evidence="10 14" id="KW-0479">Metal-binding</keyword>
<dbReference type="GO" id="GO:0005737">
    <property type="term" value="C:cytoplasm"/>
    <property type="evidence" value="ECO:0007669"/>
    <property type="project" value="UniProtKB-SubCell"/>
</dbReference>
<dbReference type="SFLD" id="SFLDF00275">
    <property type="entry name" value="adenosine_C2_methyltransferase"/>
    <property type="match status" value="1"/>
</dbReference>
<gene>
    <name evidence="14 16" type="primary">rlmN</name>
    <name evidence="16" type="ORF">CNE99_06090</name>
</gene>
<dbReference type="PANTHER" id="PTHR30544:SF5">
    <property type="entry name" value="RADICAL SAM CORE DOMAIN-CONTAINING PROTEIN"/>
    <property type="match status" value="1"/>
</dbReference>
<comment type="caution">
    <text evidence="14">Lacks conserved residue(s) required for the propagation of feature annotation.</text>
</comment>
<protein>
    <recommendedName>
        <fullName evidence="14">Dual-specificity RNA methyltransferase RlmN</fullName>
        <ecNumber evidence="14">2.1.1.192</ecNumber>
    </recommendedName>
    <alternativeName>
        <fullName evidence="14">23S rRNA (adenine(2503)-C(2))-methyltransferase</fullName>
    </alternativeName>
    <alternativeName>
        <fullName evidence="14">23S rRNA m2A2503 methyltransferase</fullName>
    </alternativeName>
    <alternativeName>
        <fullName evidence="14">Ribosomal RNA large subunit methyltransferase N</fullName>
    </alternativeName>
    <alternativeName>
        <fullName evidence="14">tRNA (adenine(37)-C(2))-methyltransferase</fullName>
    </alternativeName>
    <alternativeName>
        <fullName evidence="14">tRNA m2A37 methyltransferase</fullName>
    </alternativeName>
</protein>
<dbReference type="Pfam" id="PF04055">
    <property type="entry name" value="Radical_SAM"/>
    <property type="match status" value="1"/>
</dbReference>
<dbReference type="GO" id="GO:0070040">
    <property type="term" value="F:rRNA (adenine(2503)-C2-)-methyltransferase activity"/>
    <property type="evidence" value="ECO:0007669"/>
    <property type="project" value="UniProtKB-UniRule"/>
</dbReference>
<name>A0A2A5WSV6_9GAMM</name>
<dbReference type="SFLD" id="SFLDG01062">
    <property type="entry name" value="methyltransferase_(Class_A)"/>
    <property type="match status" value="1"/>
</dbReference>
<evidence type="ECO:0000256" key="8">
    <source>
        <dbReference type="ARBA" id="ARBA00022691"/>
    </source>
</evidence>
<evidence type="ECO:0000256" key="9">
    <source>
        <dbReference type="ARBA" id="ARBA00022694"/>
    </source>
</evidence>
<keyword evidence="4 14" id="KW-0963">Cytoplasm</keyword>
<keyword evidence="11 14" id="KW-0408">Iron</keyword>
<comment type="function">
    <text evidence="14">Specifically methylates position 2 of adenine 2503 in 23S rRNA and position 2 of adenine 37 in tRNAs. m2A2503 modification seems to play a crucial role in the proofreading step occurring at the peptidyl transferase center and thus would serve to optimize ribosomal fidelity.</text>
</comment>
<evidence type="ECO:0000256" key="7">
    <source>
        <dbReference type="ARBA" id="ARBA00022679"/>
    </source>
</evidence>
<evidence type="ECO:0000256" key="5">
    <source>
        <dbReference type="ARBA" id="ARBA00022552"/>
    </source>
</evidence>
<dbReference type="InterPro" id="IPR013785">
    <property type="entry name" value="Aldolase_TIM"/>
</dbReference>
<dbReference type="Gene3D" id="1.10.150.530">
    <property type="match status" value="1"/>
</dbReference>
<dbReference type="Pfam" id="PF21016">
    <property type="entry name" value="RlmN_N"/>
    <property type="match status" value="1"/>
</dbReference>
<accession>A0A2A5WSV6</accession>
<dbReference type="InterPro" id="IPR040072">
    <property type="entry name" value="Methyltransferase_A"/>
</dbReference>
<evidence type="ECO:0000256" key="2">
    <source>
        <dbReference type="ARBA" id="ARBA00007544"/>
    </source>
</evidence>
<keyword evidence="13 14" id="KW-1015">Disulfide bond</keyword>
<evidence type="ECO:0000256" key="13">
    <source>
        <dbReference type="ARBA" id="ARBA00023157"/>
    </source>
</evidence>
<dbReference type="EMBL" id="NTKD01000028">
    <property type="protein sequence ID" value="PDH39206.1"/>
    <property type="molecule type" value="Genomic_DNA"/>
</dbReference>
<dbReference type="InterPro" id="IPR048641">
    <property type="entry name" value="RlmN_N"/>
</dbReference>
<dbReference type="InterPro" id="IPR058240">
    <property type="entry name" value="rSAM_sf"/>
</dbReference>
<comment type="catalytic activity">
    <reaction evidence="14">
        <text>adenosine(2503) in 23S rRNA + 2 reduced [2Fe-2S]-[ferredoxin] + 2 S-adenosyl-L-methionine = 2-methyladenosine(2503) in 23S rRNA + 5'-deoxyadenosine + L-methionine + 2 oxidized [2Fe-2S]-[ferredoxin] + S-adenosyl-L-homocysteine</text>
        <dbReference type="Rhea" id="RHEA:42916"/>
        <dbReference type="Rhea" id="RHEA-COMP:10000"/>
        <dbReference type="Rhea" id="RHEA-COMP:10001"/>
        <dbReference type="Rhea" id="RHEA-COMP:10152"/>
        <dbReference type="Rhea" id="RHEA-COMP:10282"/>
        <dbReference type="ChEBI" id="CHEBI:17319"/>
        <dbReference type="ChEBI" id="CHEBI:33737"/>
        <dbReference type="ChEBI" id="CHEBI:33738"/>
        <dbReference type="ChEBI" id="CHEBI:57844"/>
        <dbReference type="ChEBI" id="CHEBI:57856"/>
        <dbReference type="ChEBI" id="CHEBI:59789"/>
        <dbReference type="ChEBI" id="CHEBI:74411"/>
        <dbReference type="ChEBI" id="CHEBI:74497"/>
        <dbReference type="EC" id="2.1.1.192"/>
    </reaction>
</comment>
<dbReference type="FunFam" id="3.20.20.70:FF:000008">
    <property type="entry name" value="Dual-specificity RNA methyltransferase RlmN"/>
    <property type="match status" value="1"/>
</dbReference>
<feature type="binding site" evidence="14">
    <location>
        <begin position="225"/>
        <end position="227"/>
    </location>
    <ligand>
        <name>S-adenosyl-L-methionine</name>
        <dbReference type="ChEBI" id="CHEBI:59789"/>
    </ligand>
</feature>
<evidence type="ECO:0000256" key="6">
    <source>
        <dbReference type="ARBA" id="ARBA00022603"/>
    </source>
</evidence>
<dbReference type="EC" id="2.1.1.192" evidence="14"/>
<evidence type="ECO:0000256" key="3">
    <source>
        <dbReference type="ARBA" id="ARBA00022485"/>
    </source>
</evidence>
<dbReference type="PROSITE" id="PS51918">
    <property type="entry name" value="RADICAL_SAM"/>
    <property type="match status" value="1"/>
</dbReference>
<keyword evidence="7 14" id="KW-0808">Transferase</keyword>
<evidence type="ECO:0000256" key="11">
    <source>
        <dbReference type="ARBA" id="ARBA00023004"/>
    </source>
</evidence>
<organism evidence="16 17">
    <name type="scientific">OM182 bacterium MED-G24</name>
    <dbReference type="NCBI Taxonomy" id="1986255"/>
    <lineage>
        <taxon>Bacteria</taxon>
        <taxon>Pseudomonadati</taxon>
        <taxon>Pseudomonadota</taxon>
        <taxon>Gammaproteobacteria</taxon>
        <taxon>OMG group</taxon>
        <taxon>OM182 clade</taxon>
    </lineage>
</organism>
<comment type="cofactor">
    <cofactor evidence="14">
        <name>[4Fe-4S] cluster</name>
        <dbReference type="ChEBI" id="CHEBI:49883"/>
    </cofactor>
    <text evidence="14">Binds 1 [4Fe-4S] cluster. The cluster is coordinated with 3 cysteines and an exchangeable S-adenosyl-L-methionine.</text>
</comment>
<dbReference type="PANTHER" id="PTHR30544">
    <property type="entry name" value="23S RRNA METHYLTRANSFERASE"/>
    <property type="match status" value="1"/>
</dbReference>
<dbReference type="FunFam" id="1.10.150.530:FF:000003">
    <property type="entry name" value="Dual-specificity RNA methyltransferase RlmN"/>
    <property type="match status" value="1"/>
</dbReference>
<feature type="domain" description="Radical SAM core" evidence="15">
    <location>
        <begin position="103"/>
        <end position="341"/>
    </location>
</feature>
<keyword evidence="8 14" id="KW-0949">S-adenosyl-L-methionine</keyword>
<dbReference type="NCBIfam" id="TIGR00048">
    <property type="entry name" value="rRNA_mod_RlmN"/>
    <property type="match status" value="1"/>
</dbReference>
<dbReference type="InterPro" id="IPR007197">
    <property type="entry name" value="rSAM"/>
</dbReference>
<evidence type="ECO:0000256" key="10">
    <source>
        <dbReference type="ARBA" id="ARBA00022723"/>
    </source>
</evidence>